<proteinExistence type="predicted"/>
<evidence type="ECO:0000259" key="1">
    <source>
        <dbReference type="Pfam" id="PF01636"/>
    </source>
</evidence>
<reference evidence="3" key="1">
    <citation type="journal article" date="2019" name="Int. J. Syst. Evol. Microbiol.">
        <title>The Global Catalogue of Microorganisms (GCM) 10K type strain sequencing project: providing services to taxonomists for standard genome sequencing and annotation.</title>
        <authorList>
            <consortium name="The Broad Institute Genomics Platform"/>
            <consortium name="The Broad Institute Genome Sequencing Center for Infectious Disease"/>
            <person name="Wu L."/>
            <person name="Ma J."/>
        </authorList>
    </citation>
    <scope>NUCLEOTIDE SEQUENCE [LARGE SCALE GENOMIC DNA]</scope>
    <source>
        <strain evidence="3">CGMCC 4.7643</strain>
    </source>
</reference>
<comment type="caution">
    <text evidence="2">The sequence shown here is derived from an EMBL/GenBank/DDBJ whole genome shotgun (WGS) entry which is preliminary data.</text>
</comment>
<accession>A0ABW5GF26</accession>
<dbReference type="Gene3D" id="3.90.1200.10">
    <property type="match status" value="1"/>
</dbReference>
<dbReference type="Proteomes" id="UP001597419">
    <property type="component" value="Unassembled WGS sequence"/>
</dbReference>
<name>A0ABW5GF26_9PSEU</name>
<dbReference type="EMBL" id="JBHUKU010000004">
    <property type="protein sequence ID" value="MFD2459027.1"/>
    <property type="molecule type" value="Genomic_DNA"/>
</dbReference>
<protein>
    <submittedName>
        <fullName evidence="2">Phosphotransferase</fullName>
    </submittedName>
</protein>
<sequence>MEPDDRVLPFAEAADLRDVTPAGEGLEFSVYRAESPAYGTVALRVPKETVYRNVNDPHVSAGALLDQEWAILTHLADHDVPVPVAYRLLRIGGRTALLTGYVEDDGTEPDPAGLGRAVARLHAVPPPPITPVAQEGLPTSLLLGRRVTRRWGEARKLVAGLPELPGEDRLAGIARGLDRFAPSLLHLDVRADNLRARAGRLLAFVDWSNALVGPAALDLYRVLENEKPGDAFLAGYASVRPLPELSEAEELLLRLDAAVMLALVFLSEAPDPGRARDSVRRLTDLATLLNSRVPTL</sequence>
<dbReference type="Pfam" id="PF01636">
    <property type="entry name" value="APH"/>
    <property type="match status" value="1"/>
</dbReference>
<dbReference type="InterPro" id="IPR011009">
    <property type="entry name" value="Kinase-like_dom_sf"/>
</dbReference>
<dbReference type="RefSeq" id="WP_345386889.1">
    <property type="nucleotide sequence ID" value="NZ_BAABHG010000002.1"/>
</dbReference>
<dbReference type="InterPro" id="IPR002575">
    <property type="entry name" value="Aminoglycoside_PTrfase"/>
</dbReference>
<organism evidence="2 3">
    <name type="scientific">Amycolatopsis samaneae</name>
    <dbReference type="NCBI Taxonomy" id="664691"/>
    <lineage>
        <taxon>Bacteria</taxon>
        <taxon>Bacillati</taxon>
        <taxon>Actinomycetota</taxon>
        <taxon>Actinomycetes</taxon>
        <taxon>Pseudonocardiales</taxon>
        <taxon>Pseudonocardiaceae</taxon>
        <taxon>Amycolatopsis</taxon>
    </lineage>
</organism>
<keyword evidence="3" id="KW-1185">Reference proteome</keyword>
<evidence type="ECO:0000313" key="2">
    <source>
        <dbReference type="EMBL" id="MFD2459027.1"/>
    </source>
</evidence>
<dbReference type="SUPFAM" id="SSF56112">
    <property type="entry name" value="Protein kinase-like (PK-like)"/>
    <property type="match status" value="1"/>
</dbReference>
<evidence type="ECO:0000313" key="3">
    <source>
        <dbReference type="Proteomes" id="UP001597419"/>
    </source>
</evidence>
<feature type="domain" description="Aminoglycoside phosphotransferase" evidence="1">
    <location>
        <begin position="18"/>
        <end position="237"/>
    </location>
</feature>
<gene>
    <name evidence="2" type="ORF">ACFSYJ_10455</name>
</gene>